<keyword evidence="17" id="KW-1185">Reference proteome</keyword>
<evidence type="ECO:0000256" key="13">
    <source>
        <dbReference type="ARBA" id="ARBA00023200"/>
    </source>
</evidence>
<comment type="caution">
    <text evidence="16">The sequence shown here is derived from an EMBL/GenBank/DDBJ whole genome shotgun (WGS) entry which is preliminary data.</text>
</comment>
<accession>A0A423CV41</accession>
<dbReference type="InterPro" id="IPR046673">
    <property type="entry name" value="ToxA_N"/>
</dbReference>
<keyword evidence="8 14" id="KW-0808">Transferase</keyword>
<proteinExistence type="inferred from homology"/>
<evidence type="ECO:0000256" key="8">
    <source>
        <dbReference type="ARBA" id="ARBA00022679"/>
    </source>
</evidence>
<evidence type="ECO:0000313" key="16">
    <source>
        <dbReference type="EMBL" id="ROL63130.1"/>
    </source>
</evidence>
<comment type="catalytic activity">
    <reaction evidence="1">
        <text>S-ubiquitinyl-[E2 ubiquitin-conjugating enzyme]-L-cysteine + [acceptor protein]-L-lysine = [E2 ubiquitin-conjugating enzyme]-L-cysteine + N(6)-ubiquitinyl-[acceptor protein]-L-lysine.</text>
        <dbReference type="EC" id="2.3.2.27"/>
    </reaction>
</comment>
<reference evidence="16 17" key="1">
    <citation type="submission" date="2016-10" db="EMBL/GenBank/DDBJ databases">
        <title>Comparative genome analysis of multiple Pseudomonas spp. focuses on biocontrol and plant growth promoting traits.</title>
        <authorList>
            <person name="Tao X.-Y."/>
            <person name="Taylor C.G."/>
        </authorList>
    </citation>
    <scope>NUCLEOTIDE SEQUENCE [LARGE SCALE GENOMIC DNA]</scope>
    <source>
        <strain evidence="16 17">15D11</strain>
    </source>
</reference>
<protein>
    <recommendedName>
        <fullName evidence="5">RING-type E3 ubiquitin transferase</fullName>
        <ecNumber evidence="5">2.3.2.27</ecNumber>
    </recommendedName>
</protein>
<dbReference type="InterPro" id="IPR029487">
    <property type="entry name" value="NEL_dom"/>
</dbReference>
<gene>
    <name evidence="16" type="ORF">BHU25_25815</name>
</gene>
<evidence type="ECO:0000259" key="15">
    <source>
        <dbReference type="PROSITE" id="PS52053"/>
    </source>
</evidence>
<dbReference type="InterPro" id="IPR032675">
    <property type="entry name" value="LRR_dom_sf"/>
</dbReference>
<evidence type="ECO:0000256" key="6">
    <source>
        <dbReference type="ARBA" id="ARBA00022525"/>
    </source>
</evidence>
<dbReference type="SUPFAM" id="SSF52058">
    <property type="entry name" value="L domain-like"/>
    <property type="match status" value="1"/>
</dbReference>
<dbReference type="EC" id="2.3.2.27" evidence="5"/>
<evidence type="ECO:0000256" key="9">
    <source>
        <dbReference type="ARBA" id="ARBA00022737"/>
    </source>
</evidence>
<keyword evidence="9" id="KW-0677">Repeat</keyword>
<evidence type="ECO:0000256" key="3">
    <source>
        <dbReference type="ARBA" id="ARBA00004613"/>
    </source>
</evidence>
<evidence type="ECO:0000256" key="2">
    <source>
        <dbReference type="ARBA" id="ARBA00004192"/>
    </source>
</evidence>
<evidence type="ECO:0000256" key="7">
    <source>
        <dbReference type="ARBA" id="ARBA00022614"/>
    </source>
</evidence>
<evidence type="ECO:0000313" key="17">
    <source>
        <dbReference type="Proteomes" id="UP000285286"/>
    </source>
</evidence>
<evidence type="ECO:0000256" key="12">
    <source>
        <dbReference type="ARBA" id="ARBA00023026"/>
    </source>
</evidence>
<keyword evidence="13 14" id="KW-1035">Host cytoplasm</keyword>
<evidence type="ECO:0000256" key="11">
    <source>
        <dbReference type="ARBA" id="ARBA00022843"/>
    </source>
</evidence>
<dbReference type="Gene3D" id="3.80.10.10">
    <property type="entry name" value="Ribonuclease Inhibitor"/>
    <property type="match status" value="2"/>
</dbReference>
<evidence type="ECO:0000256" key="14">
    <source>
        <dbReference type="PROSITE-ProRule" id="PRU01398"/>
    </source>
</evidence>
<dbReference type="Pfam" id="PF14496">
    <property type="entry name" value="NEL"/>
    <property type="match status" value="1"/>
</dbReference>
<evidence type="ECO:0000256" key="5">
    <source>
        <dbReference type="ARBA" id="ARBA00012483"/>
    </source>
</evidence>
<dbReference type="PANTHER" id="PTHR47114:SF2">
    <property type="entry name" value="OLIGODENDROCYTE-MYELIN GLYCOPROTEIN"/>
    <property type="match status" value="1"/>
</dbReference>
<dbReference type="EMBL" id="MOAM01000046">
    <property type="protein sequence ID" value="ROL63130.1"/>
    <property type="molecule type" value="Genomic_DNA"/>
</dbReference>
<evidence type="ECO:0000256" key="4">
    <source>
        <dbReference type="ARBA" id="ARBA00009868"/>
    </source>
</evidence>
<dbReference type="Proteomes" id="UP000285286">
    <property type="component" value="Unassembled WGS sequence"/>
</dbReference>
<dbReference type="PANTHER" id="PTHR47114">
    <property type="match status" value="1"/>
</dbReference>
<dbReference type="InterPro" id="IPR051071">
    <property type="entry name" value="LRR-bact_E3_ubiq_ligases"/>
</dbReference>
<dbReference type="GO" id="GO:0030430">
    <property type="term" value="C:host cell cytoplasm"/>
    <property type="evidence" value="ECO:0007669"/>
    <property type="project" value="UniProtKB-SubCell"/>
</dbReference>
<sequence length="1940" mass="217696">MSSKLPAWLISAPAATHAALRKVDVQTLPWLADARHADAQTLEQLQRVYIRHRRHEQRVHEILAALPAIESYAEPLLKAKLQERFGLDVDVRNSYLFHARRVVIDGSFLTLSQDPAVKVGVAIKAATQSLLACALQNFEAWEAVPGAMNDDRGRTSIASRIYFSDPALNRPGRYPDESPLDIIPEQFAALCRELDLGGTYQQLIHRVLNPVSAAGDAADAASANVRADFKQLEQSTFLLHTHIARLKKAISPQMHGVLLDIARNKPATLDGVTITRNFLKLWDVELSAIVVFGKDRSASQHSEKVVVYIPDDPYDPLREYPSLAHFFASLRDSFLKPDYQQFFARFVPARQRARLFARLRQAFYPKVWNSAAGYYEEKLDRNASLHLREGTFFGNLLNALYQQKITQLKDDALFHGVPTAAEDHKSLQDKLLYFVQTTFNVLNIAAFVVPVLGEVMLAVTAVQLCNEVYEGIESLAKGESQQAWGYLMDVVENLAMIAALGGLSAAGGGASVQAPELLRQMHTVQLADGSTRLWKPDLQPFAHNFRLPADLKPDASGLYDYQGRQWLVLEGRTYAVKPPAGSAPYRLEHPRRMGAYEPPLRHNQAGAWLQVTDQPLEWEGIRLFRRLGHTGAEFSDEIASTIMRVSETHQAQLRHALSEGLRPPALFTDTLQRFQLEQDLDHFSRQLQAQDPGAEPALQLQLLAEAPGWPHGRVLTVLDEQGMVLAQYHRQSGNALSRPLQVQLGSGDALEALMRQMSKAELEGLLQHPLGSGEPNLDPVKRQLQQQLATQAKTHKTRLFNERYQALQKTAASPVRQVQQAFSGLPTVVVEELLRHATPAELEQLRATARVPIRLGEEARAYLHKLRLNRAYEGLYLDAGSGPDSARLALHTLGTLHGWSTDVRLEIREGSPQGPLLDSIGSNEASIRKVLVSDGTTYRSYDADGRQLHGRDNLYAAVLHALPDAQRSALGFADVSQHAALKQAVQAQPLLARHSLRAVLKMQALKPGARSPMRLADGRLGFPLSGRGRLAGFILEETLLDKIRLLEFEHAFPEQILQRFYDERWSRADIDLRLDQLLAEQQSLRDHLSSWTDAASSMPPLSAARMNSRTRIAEALWRHWRANNLPELSQATTPLQLADVYLIDFPAQLPDFIQQRVQALELWNLNHDQAPANPFINLDNERIGLGRFFERFPQVRSLAYGQSFGQRSYTFVGQTALEHYPLLRELSLTDTRLYIGQAEIDLYRGFSQLQRLDLSGNTLNVLGNIDLSGLNLQYLGLNRTSLRGWPQWLDSASMSGIAEVSLADNQITTVPAAVLENPVGSGHHTRVSLVGNELSRDTLIRLRLSEGESRRFSFDLTIAENLRTILDVMTQERAALDEAFVQWAEASHSGAPLGDEQIASRRRLGRLVHDLWSHEPTHGHVGTLRLETIALNDFPRRLPAFFYHRLRRLQLLRVGTNASELHRFLSDFPYLDSLHIQGHVTPLGSLNTALPQLRMLEHLSLIDLGLNIDQSALATLQLMPELTELQLDANIIGEISDASALRNIEQLSLNNVGLQAWPQWLDTLLPGPMQRLSLVANQLRELPERILANPRTEEHHTEISLTGNPLSHESMRRAHLSEGSDRAYVFYMDLPQDILDLERERHYSSESDLSSPESAASGVDVWLNASEDRSASRRATWQRIEDAAHAPDLLGLISHLEHSADYRDASSRTGLTERVWGVLEVAANDTELGLVLNGMATEPLQQIRQRDTCPDGIRLAFNQMEIQVFIRQSLQGVAAEQRGSSLYTLTRRLYRLEALDNAAREQAGSRDEAEVRLAYRLQWARELDLPVPPSNMLYRTAANIRPGELDAALKQVRQGEGSQAFLDFARGRDFWVEYLRESYADRFMALKSAYEAEVLDLYDRYPDDNPDQIAARITALEQQFKRNESNLIEALTNLAGQQQR</sequence>
<keyword evidence="10 14" id="KW-0833">Ubl conjugation pathway</keyword>
<keyword evidence="11 14" id="KW-0832">Ubl conjugation</keyword>
<feature type="domain" description="NEL" evidence="15">
    <location>
        <begin position="1654"/>
        <end position="1940"/>
    </location>
</feature>
<comment type="similarity">
    <text evidence="4 14">Belongs to the LRR-containing bacterial E3 ligase family.</text>
</comment>
<evidence type="ECO:0000256" key="1">
    <source>
        <dbReference type="ARBA" id="ARBA00000900"/>
    </source>
</evidence>
<name>A0A423CV41_9PSED</name>
<comment type="subcellular location">
    <subcellularLocation>
        <location evidence="2">Host cytoplasm</location>
    </subcellularLocation>
    <subcellularLocation>
        <location evidence="3">Secreted</location>
    </subcellularLocation>
</comment>
<evidence type="ECO:0000256" key="10">
    <source>
        <dbReference type="ARBA" id="ARBA00022786"/>
    </source>
</evidence>
<organism evidence="16 17">
    <name type="scientific">Pseudomonas vranovensis</name>
    <dbReference type="NCBI Taxonomy" id="321661"/>
    <lineage>
        <taxon>Bacteria</taxon>
        <taxon>Pseudomonadati</taxon>
        <taxon>Pseudomonadota</taxon>
        <taxon>Gammaproteobacteria</taxon>
        <taxon>Pseudomonadales</taxon>
        <taxon>Pseudomonadaceae</taxon>
        <taxon>Pseudomonas</taxon>
    </lineage>
</organism>
<dbReference type="Gene3D" id="1.20.58.360">
    <property type="entry name" value="Shigella T3SS effector IpaH defines"/>
    <property type="match status" value="1"/>
</dbReference>
<dbReference type="Pfam" id="PF20178">
    <property type="entry name" value="ToxA_N"/>
    <property type="match status" value="1"/>
</dbReference>
<keyword evidence="12" id="KW-0843">Virulence</keyword>
<feature type="active site" description="Glycyl thioester intermediate" evidence="14">
    <location>
        <position position="1749"/>
    </location>
</feature>
<dbReference type="GO" id="GO:0061630">
    <property type="term" value="F:ubiquitin protein ligase activity"/>
    <property type="evidence" value="ECO:0007669"/>
    <property type="project" value="UniProtKB-EC"/>
</dbReference>
<dbReference type="PROSITE" id="PS52053">
    <property type="entry name" value="NEL"/>
    <property type="match status" value="1"/>
</dbReference>
<comment type="PTM">
    <text evidence="14">Ubiquitinated in the presence of host E1 ubiquitin-activating enzyme, E2 ubiquitin-conjugating enzyme and ubiquitin.</text>
</comment>
<keyword evidence="6 14" id="KW-0964">Secreted</keyword>
<dbReference type="GO" id="GO:0005576">
    <property type="term" value="C:extracellular region"/>
    <property type="evidence" value="ECO:0007669"/>
    <property type="project" value="UniProtKB-SubCell"/>
</dbReference>
<dbReference type="GO" id="GO:0016567">
    <property type="term" value="P:protein ubiquitination"/>
    <property type="evidence" value="ECO:0007669"/>
    <property type="project" value="InterPro"/>
</dbReference>
<keyword evidence="7" id="KW-0433">Leucine-rich repeat</keyword>